<dbReference type="PANTHER" id="PTHR33121">
    <property type="entry name" value="CYCLIC DI-GMP PHOSPHODIESTERASE PDEF"/>
    <property type="match status" value="1"/>
</dbReference>
<dbReference type="Pfam" id="PF00563">
    <property type="entry name" value="EAL"/>
    <property type="match status" value="1"/>
</dbReference>
<dbReference type="SMART" id="SM00052">
    <property type="entry name" value="EAL"/>
    <property type="match status" value="1"/>
</dbReference>
<dbReference type="InterPro" id="IPR035919">
    <property type="entry name" value="EAL_sf"/>
</dbReference>
<dbReference type="Proteomes" id="UP000219353">
    <property type="component" value="Unassembled WGS sequence"/>
</dbReference>
<accession>A0A285IWQ7</accession>
<dbReference type="InterPro" id="IPR050706">
    <property type="entry name" value="Cyclic-di-GMP_PDE-like"/>
</dbReference>
<dbReference type="GO" id="GO:0071111">
    <property type="term" value="F:cyclic-guanylate-specific phosphodiesterase activity"/>
    <property type="evidence" value="ECO:0007669"/>
    <property type="project" value="InterPro"/>
</dbReference>
<dbReference type="PROSITE" id="PS50883">
    <property type="entry name" value="EAL"/>
    <property type="match status" value="1"/>
</dbReference>
<name>A0A285IWQ7_9GAMM</name>
<reference evidence="3" key="1">
    <citation type="submission" date="2017-09" db="EMBL/GenBank/DDBJ databases">
        <authorList>
            <person name="Varghese N."/>
            <person name="Submissions S."/>
        </authorList>
    </citation>
    <scope>NUCLEOTIDE SEQUENCE [LARGE SCALE GENOMIC DNA]</scope>
    <source>
        <strain evidence="3">CGMCC 1.12461</strain>
    </source>
</reference>
<dbReference type="CDD" id="cd01948">
    <property type="entry name" value="EAL"/>
    <property type="match status" value="1"/>
</dbReference>
<keyword evidence="3" id="KW-1185">Reference proteome</keyword>
<organism evidence="2 3">
    <name type="scientific">Arsukibacterium tuosuense</name>
    <dbReference type="NCBI Taxonomy" id="1323745"/>
    <lineage>
        <taxon>Bacteria</taxon>
        <taxon>Pseudomonadati</taxon>
        <taxon>Pseudomonadota</taxon>
        <taxon>Gammaproteobacteria</taxon>
        <taxon>Chromatiales</taxon>
        <taxon>Chromatiaceae</taxon>
        <taxon>Arsukibacterium</taxon>
    </lineage>
</organism>
<dbReference type="EMBL" id="OBEB01000004">
    <property type="protein sequence ID" value="SNY52424.1"/>
    <property type="molecule type" value="Genomic_DNA"/>
</dbReference>
<sequence length="377" mass="42568">MYCADCESVDDYFFEQVTYFWVFVPTTETFGKLARFYGSKNFEARQESTHCISAKIPSNTIESFLTSLNGVLEQTELAGTKVTTMATAQQPDIEATARITTFDVLINRYKAKWLINSIEQERYETWFQPIVHAQTALQTPVIYSHEGLFRVRDDNNAIVPPQLAFMLAEQSDLLFSLDLVARRSAVQHFAAAKLRGKLFINFDPSSIYDPSYCLRSTAASIYELGLKPADIVFEVTETNKASDLNHLKGILAFYRNAGFQVAMDDIGSGWSGLNLLQKIRPDYVKIDMELVRDIHIDTFKQNIVSSLINIAKTNGITTIAEGIEVTAEAQWLIDNKVDLLQGYLFGKPALYQQQVSQQRLRDIQASVTPLKVAARRL</sequence>
<gene>
    <name evidence="2" type="ORF">SAMN06297280_2115</name>
</gene>
<proteinExistence type="predicted"/>
<evidence type="ECO:0000259" key="1">
    <source>
        <dbReference type="PROSITE" id="PS50883"/>
    </source>
</evidence>
<evidence type="ECO:0000313" key="2">
    <source>
        <dbReference type="EMBL" id="SNY52424.1"/>
    </source>
</evidence>
<dbReference type="AlphaFoldDB" id="A0A285IWQ7"/>
<dbReference type="PANTHER" id="PTHR33121:SF15">
    <property type="entry name" value="BLUE LIGHT- AND TEMPERATURE-REGULATED ANTIREPRESSOR BLUF"/>
    <property type="match status" value="1"/>
</dbReference>
<dbReference type="Gene3D" id="3.20.20.450">
    <property type="entry name" value="EAL domain"/>
    <property type="match status" value="1"/>
</dbReference>
<evidence type="ECO:0000313" key="3">
    <source>
        <dbReference type="Proteomes" id="UP000219353"/>
    </source>
</evidence>
<protein>
    <submittedName>
        <fullName evidence="2">EAL domain, c-di-GMP-specific phosphodiesterase class I (Or its enzymatically inactive variant)</fullName>
    </submittedName>
</protein>
<dbReference type="SUPFAM" id="SSF141868">
    <property type="entry name" value="EAL domain-like"/>
    <property type="match status" value="1"/>
</dbReference>
<dbReference type="RefSeq" id="WP_097111365.1">
    <property type="nucleotide sequence ID" value="NZ_OBEB01000004.1"/>
</dbReference>
<feature type="domain" description="EAL" evidence="1">
    <location>
        <begin position="107"/>
        <end position="362"/>
    </location>
</feature>
<dbReference type="InterPro" id="IPR001633">
    <property type="entry name" value="EAL_dom"/>
</dbReference>
<dbReference type="OrthoDB" id="1673646at2"/>